<dbReference type="PANTHER" id="PTHR46268">
    <property type="entry name" value="STRESS RESPONSE PROTEIN NHAX"/>
    <property type="match status" value="1"/>
</dbReference>
<gene>
    <name evidence="3" type="ORF">GCM10009020_10520</name>
</gene>
<dbReference type="Pfam" id="PF00582">
    <property type="entry name" value="Usp"/>
    <property type="match status" value="1"/>
</dbReference>
<dbReference type="SUPFAM" id="SSF52402">
    <property type="entry name" value="Adenine nucleotide alpha hydrolases-like"/>
    <property type="match status" value="1"/>
</dbReference>
<sequence length="151" mass="15829">MSEDLLETVLVPIASEDDAAATAEALRPYLDADPEVRVVHVIEKAGGAPDKASVEQREQRAERIFGVVERRFADSGVDVTSEVLYGTDVADTVLAAAAEIDASAIAFTPRGASRWLKLVSGDVSGALVRKTDRAVLVLPAPADEPGGDTDG</sequence>
<name>A0AAV3T6Q9_9EURY</name>
<evidence type="ECO:0000313" key="4">
    <source>
        <dbReference type="Proteomes" id="UP001500420"/>
    </source>
</evidence>
<evidence type="ECO:0000259" key="2">
    <source>
        <dbReference type="Pfam" id="PF00582"/>
    </source>
</evidence>
<dbReference type="Gene3D" id="3.40.50.12370">
    <property type="match status" value="1"/>
</dbReference>
<dbReference type="Proteomes" id="UP001500420">
    <property type="component" value="Unassembled WGS sequence"/>
</dbReference>
<protein>
    <recommendedName>
        <fullName evidence="2">UspA domain-containing protein</fullName>
    </recommendedName>
</protein>
<reference evidence="3 4" key="1">
    <citation type="journal article" date="2019" name="Int. J. Syst. Evol. Microbiol.">
        <title>The Global Catalogue of Microorganisms (GCM) 10K type strain sequencing project: providing services to taxonomists for standard genome sequencing and annotation.</title>
        <authorList>
            <consortium name="The Broad Institute Genomics Platform"/>
            <consortium name="The Broad Institute Genome Sequencing Center for Infectious Disease"/>
            <person name="Wu L."/>
            <person name="Ma J."/>
        </authorList>
    </citation>
    <scope>NUCLEOTIDE SEQUENCE [LARGE SCALE GENOMIC DNA]</scope>
    <source>
        <strain evidence="3 4">JCM 16328</strain>
    </source>
</reference>
<dbReference type="AlphaFoldDB" id="A0AAV3T6Q9"/>
<feature type="domain" description="UspA" evidence="2">
    <location>
        <begin position="7"/>
        <end position="139"/>
    </location>
</feature>
<dbReference type="PANTHER" id="PTHR46268:SF6">
    <property type="entry name" value="UNIVERSAL STRESS PROTEIN UP12"/>
    <property type="match status" value="1"/>
</dbReference>
<dbReference type="InterPro" id="IPR006016">
    <property type="entry name" value="UspA"/>
</dbReference>
<comment type="caution">
    <text evidence="3">The sequence shown here is derived from an EMBL/GenBank/DDBJ whole genome shotgun (WGS) entry which is preliminary data.</text>
</comment>
<accession>A0AAV3T6Q9</accession>
<evidence type="ECO:0000256" key="1">
    <source>
        <dbReference type="ARBA" id="ARBA00008791"/>
    </source>
</evidence>
<dbReference type="RefSeq" id="WP_343772854.1">
    <property type="nucleotide sequence ID" value="NZ_BAAADV010000001.1"/>
</dbReference>
<proteinExistence type="inferred from homology"/>
<organism evidence="3 4">
    <name type="scientific">Natronoarchaeum mannanilyticum</name>
    <dbReference type="NCBI Taxonomy" id="926360"/>
    <lineage>
        <taxon>Archaea</taxon>
        <taxon>Methanobacteriati</taxon>
        <taxon>Methanobacteriota</taxon>
        <taxon>Stenosarchaea group</taxon>
        <taxon>Halobacteria</taxon>
        <taxon>Halobacteriales</taxon>
        <taxon>Natronoarchaeaceae</taxon>
    </lineage>
</organism>
<comment type="similarity">
    <text evidence="1">Belongs to the universal stress protein A family.</text>
</comment>
<evidence type="ECO:0000313" key="3">
    <source>
        <dbReference type="EMBL" id="GAA0667003.1"/>
    </source>
</evidence>
<keyword evidence="4" id="KW-1185">Reference proteome</keyword>
<dbReference type="EMBL" id="BAAADV010000001">
    <property type="protein sequence ID" value="GAA0667003.1"/>
    <property type="molecule type" value="Genomic_DNA"/>
</dbReference>